<dbReference type="Pfam" id="PF00373">
    <property type="entry name" value="FERM_M"/>
    <property type="match status" value="1"/>
</dbReference>
<evidence type="ECO:0000259" key="8">
    <source>
        <dbReference type="PROSITE" id="PS50057"/>
    </source>
</evidence>
<dbReference type="SUPFAM" id="SSF47031">
    <property type="entry name" value="Second domain of FERM"/>
    <property type="match status" value="1"/>
</dbReference>
<evidence type="ECO:0000313" key="9">
    <source>
        <dbReference type="Proteomes" id="UP000887574"/>
    </source>
</evidence>
<evidence type="ECO:0000256" key="1">
    <source>
        <dbReference type="ARBA" id="ARBA00004202"/>
    </source>
</evidence>
<dbReference type="InterPro" id="IPR011993">
    <property type="entry name" value="PH-like_dom_sf"/>
</dbReference>
<dbReference type="SUPFAM" id="SSF50729">
    <property type="entry name" value="PH domain-like"/>
    <property type="match status" value="1"/>
</dbReference>
<evidence type="ECO:0000256" key="4">
    <source>
        <dbReference type="ARBA" id="ARBA00023136"/>
    </source>
</evidence>
<reference evidence="10" key="1">
    <citation type="submission" date="2022-11" db="UniProtKB">
        <authorList>
            <consortium name="WormBaseParasite"/>
        </authorList>
    </citation>
    <scope>IDENTIFICATION</scope>
</reference>
<evidence type="ECO:0000256" key="6">
    <source>
        <dbReference type="SAM" id="Coils"/>
    </source>
</evidence>
<dbReference type="Gene3D" id="1.20.5.450">
    <property type="match status" value="1"/>
</dbReference>
<dbReference type="InterPro" id="IPR018979">
    <property type="entry name" value="FERM_N"/>
</dbReference>
<protein>
    <submittedName>
        <fullName evidence="10">FERM domain-containing protein</fullName>
    </submittedName>
</protein>
<keyword evidence="9" id="KW-1185">Reference proteome</keyword>
<evidence type="ECO:0000256" key="2">
    <source>
        <dbReference type="ARBA" id="ARBA00004536"/>
    </source>
</evidence>
<organism evidence="9 10">
    <name type="scientific">Ditylenchus dipsaci</name>
    <dbReference type="NCBI Taxonomy" id="166011"/>
    <lineage>
        <taxon>Eukaryota</taxon>
        <taxon>Metazoa</taxon>
        <taxon>Ecdysozoa</taxon>
        <taxon>Nematoda</taxon>
        <taxon>Chromadorea</taxon>
        <taxon>Rhabditida</taxon>
        <taxon>Tylenchina</taxon>
        <taxon>Tylenchomorpha</taxon>
        <taxon>Sphaerularioidea</taxon>
        <taxon>Anguinidae</taxon>
        <taxon>Anguininae</taxon>
        <taxon>Ditylenchus</taxon>
    </lineage>
</organism>
<evidence type="ECO:0000256" key="7">
    <source>
        <dbReference type="SAM" id="MobiDB-lite"/>
    </source>
</evidence>
<dbReference type="Gene3D" id="3.10.20.90">
    <property type="entry name" value="Phosphatidylinositol 3-kinase Catalytic Subunit, Chain A, domain 1"/>
    <property type="match status" value="1"/>
</dbReference>
<feature type="coiled-coil region" evidence="6">
    <location>
        <begin position="549"/>
        <end position="594"/>
    </location>
</feature>
<dbReference type="InterPro" id="IPR014352">
    <property type="entry name" value="FERM/acyl-CoA-bd_prot_sf"/>
</dbReference>
<dbReference type="SUPFAM" id="SSF54236">
    <property type="entry name" value="Ubiquitin-like"/>
    <property type="match status" value="1"/>
</dbReference>
<proteinExistence type="predicted"/>
<keyword evidence="4" id="KW-0472">Membrane</keyword>
<dbReference type="SMART" id="SM01196">
    <property type="entry name" value="FERM_C"/>
    <property type="match status" value="1"/>
</dbReference>
<dbReference type="Pfam" id="PF09380">
    <property type="entry name" value="FERM_C"/>
    <property type="match status" value="1"/>
</dbReference>
<dbReference type="InterPro" id="IPR000299">
    <property type="entry name" value="FERM_domain"/>
</dbReference>
<dbReference type="PIRSF" id="PIRSF002305">
    <property type="entry name" value="ERM"/>
    <property type="match status" value="1"/>
</dbReference>
<dbReference type="CDD" id="cd14473">
    <property type="entry name" value="FERM_B-lobe"/>
    <property type="match status" value="1"/>
</dbReference>
<evidence type="ECO:0000256" key="5">
    <source>
        <dbReference type="ARBA" id="ARBA00043944"/>
    </source>
</evidence>
<dbReference type="GO" id="GO:0005912">
    <property type="term" value="C:adherens junction"/>
    <property type="evidence" value="ECO:0007669"/>
    <property type="project" value="UniProtKB-SubCell"/>
</dbReference>
<dbReference type="PROSITE" id="PS50057">
    <property type="entry name" value="FERM_3"/>
    <property type="match status" value="1"/>
</dbReference>
<dbReference type="SMART" id="SM00295">
    <property type="entry name" value="B41"/>
    <property type="match status" value="1"/>
</dbReference>
<dbReference type="Pfam" id="PF09379">
    <property type="entry name" value="FERM_N"/>
    <property type="match status" value="1"/>
</dbReference>
<dbReference type="InterPro" id="IPR011259">
    <property type="entry name" value="ERM_C_dom"/>
</dbReference>
<feature type="region of interest" description="Disordered" evidence="7">
    <location>
        <begin position="514"/>
        <end position="539"/>
    </location>
</feature>
<keyword evidence="6" id="KW-0175">Coiled coil</keyword>
<dbReference type="InterPro" id="IPR035963">
    <property type="entry name" value="FERM_2"/>
</dbReference>
<feature type="coiled-coil region" evidence="6">
    <location>
        <begin position="304"/>
        <end position="431"/>
    </location>
</feature>
<comment type="subcellular location">
    <subcellularLocation>
        <location evidence="2">Cell junction</location>
        <location evidence="2">Adherens junction</location>
    </subcellularLocation>
    <subcellularLocation>
        <location evidence="1">Cell membrane</location>
        <topology evidence="1">Peripheral membrane protein</topology>
    </subcellularLocation>
    <subcellularLocation>
        <location evidence="5">Cell projection</location>
        <location evidence="5">Rhabdomere</location>
    </subcellularLocation>
</comment>
<dbReference type="GO" id="GO:0005886">
    <property type="term" value="C:plasma membrane"/>
    <property type="evidence" value="ECO:0007669"/>
    <property type="project" value="UniProtKB-SubCell"/>
</dbReference>
<dbReference type="InterPro" id="IPR011174">
    <property type="entry name" value="ERM"/>
</dbReference>
<dbReference type="PRINTS" id="PR00661">
    <property type="entry name" value="ERMFAMILY"/>
</dbReference>
<accession>A0A915D4J1</accession>
<dbReference type="AlphaFoldDB" id="A0A915D4J1"/>
<dbReference type="SUPFAM" id="SSF48678">
    <property type="entry name" value="Moesin tail domain"/>
    <property type="match status" value="1"/>
</dbReference>
<dbReference type="InterPro" id="IPR019749">
    <property type="entry name" value="Band_41_domain"/>
</dbReference>
<keyword evidence="3" id="KW-1003">Cell membrane</keyword>
<dbReference type="Gene3D" id="1.20.80.10">
    <property type="match status" value="1"/>
</dbReference>
<dbReference type="Gene3D" id="2.30.29.30">
    <property type="entry name" value="Pleckstrin-homology domain (PH domain)/Phosphotyrosine-binding domain (PTB)"/>
    <property type="match status" value="1"/>
</dbReference>
<dbReference type="CDD" id="cd17097">
    <property type="entry name" value="FERM_F1_ERM_like"/>
    <property type="match status" value="1"/>
</dbReference>
<dbReference type="Pfam" id="PF00769">
    <property type="entry name" value="ERM_C"/>
    <property type="match status" value="1"/>
</dbReference>
<dbReference type="Proteomes" id="UP000887574">
    <property type="component" value="Unplaced"/>
</dbReference>
<dbReference type="PRINTS" id="PR00935">
    <property type="entry name" value="BAND41"/>
</dbReference>
<evidence type="ECO:0000256" key="3">
    <source>
        <dbReference type="ARBA" id="ARBA00022475"/>
    </source>
</evidence>
<dbReference type="InterPro" id="IPR018980">
    <property type="entry name" value="FERM_PH-like_C"/>
</dbReference>
<dbReference type="WBParaSite" id="jg15305">
    <property type="protein sequence ID" value="jg15305"/>
    <property type="gene ID" value="jg15305"/>
</dbReference>
<dbReference type="InterPro" id="IPR000798">
    <property type="entry name" value="Ez/rad/moesin-like"/>
</dbReference>
<dbReference type="Gene3D" id="6.10.360.10">
    <property type="match status" value="1"/>
</dbReference>
<feature type="domain" description="FERM" evidence="8">
    <location>
        <begin position="12"/>
        <end position="299"/>
    </location>
</feature>
<dbReference type="GO" id="GO:0003779">
    <property type="term" value="F:actin binding"/>
    <property type="evidence" value="ECO:0007669"/>
    <property type="project" value="InterPro"/>
</dbReference>
<sequence length="636" mass="74281">MDFISNRNKKLIRVKVTTMDADLNSIMIETSWSGRQLFDTVCRIIGLREIWYFGLRYTNKKDLSCWLQMDKKISQQEVPKQNDGSMHFLFLVKFYPESVEEELIQDLTRHLFFLQIKQSILSMDLYCQPEAAVLLASYSVQAMYGDCKDTIELELNKLLPQSVIDQYDMSSEMWEERIRKWWANNNGSSTEDSEMEYLRVAQDLDMHGIQYYSIYNQKDTDLLLGVSAQGIGIYEFSNRLSPRPFFPWAEIKNISFQNKLFTICTHDKSKIKFRAQDCSINMSILDLCIGTHNLYLRRRQPDLLEIQQMKIQAKEQRQRRLSEQSRLQKEKELRVQAEAERDRYKVEITILTEQLAAMQNVMKNSEETHKLIAEKARVSENEALELSKRASEAEAEVQRVKLSQMKAEEMKMTLERKVRDAELVAHRLMQDTEWRNRENLHRSQLLQNSQAWLPHYNPESATNLVNPLRHSHAEMFYLSSVNDDIKQIPTTLPMKPTVSSPPLYTEKRSATQSNGAIYTNPPANTITSEQYSTPNLSNGHDVLNNSLANKSFNQEMQSLYAEIENSKKEYYIKNHNLKERLLNFRTEIERLKLEDKQSELDRIYSSNLHSGIDKYSTLRKSGAGSSKCRVKVYEGL</sequence>
<dbReference type="InterPro" id="IPR019748">
    <property type="entry name" value="FERM_central"/>
</dbReference>
<dbReference type="InterPro" id="IPR008954">
    <property type="entry name" value="Moesin_tail_sf"/>
</dbReference>
<evidence type="ECO:0000313" key="10">
    <source>
        <dbReference type="WBParaSite" id="jg15305"/>
    </source>
</evidence>
<dbReference type="PANTHER" id="PTHR23281">
    <property type="entry name" value="MERLIN/MOESIN/EZRIN/RADIXIN"/>
    <property type="match status" value="1"/>
</dbReference>
<dbReference type="InterPro" id="IPR029071">
    <property type="entry name" value="Ubiquitin-like_domsf"/>
</dbReference>
<name>A0A915D4J1_9BILA</name>